<organism evidence="10 11">
    <name type="scientific">Candidatus Uhrbacteria bacterium CG10_big_fil_rev_8_21_14_0_10_50_16</name>
    <dbReference type="NCBI Taxonomy" id="1975039"/>
    <lineage>
        <taxon>Bacteria</taxon>
        <taxon>Candidatus Uhriibacteriota</taxon>
    </lineage>
</organism>
<dbReference type="PANTHER" id="PTHR43766">
    <property type="entry name" value="TRYPTOPHAN--TRNA LIGASE, MITOCHONDRIAL"/>
    <property type="match status" value="1"/>
</dbReference>
<dbReference type="GO" id="GO:0005524">
    <property type="term" value="F:ATP binding"/>
    <property type="evidence" value="ECO:0007669"/>
    <property type="project" value="UniProtKB-UniRule"/>
</dbReference>
<evidence type="ECO:0000256" key="6">
    <source>
        <dbReference type="ARBA" id="ARBA00023146"/>
    </source>
</evidence>
<dbReference type="GO" id="GO:0004830">
    <property type="term" value="F:tryptophan-tRNA ligase activity"/>
    <property type="evidence" value="ECO:0007669"/>
    <property type="project" value="UniProtKB-UniRule"/>
</dbReference>
<evidence type="ECO:0000256" key="3">
    <source>
        <dbReference type="ARBA" id="ARBA00022741"/>
    </source>
</evidence>
<comment type="subunit">
    <text evidence="8">Homodimer.</text>
</comment>
<keyword evidence="5 8" id="KW-0648">Protein biosynthesis</keyword>
<feature type="binding site" evidence="8">
    <location>
        <begin position="17"/>
        <end position="18"/>
    </location>
    <ligand>
        <name>ATP</name>
        <dbReference type="ChEBI" id="CHEBI:30616"/>
    </ligand>
</feature>
<reference evidence="10 11" key="1">
    <citation type="submission" date="2017-09" db="EMBL/GenBank/DDBJ databases">
        <title>Depth-based differentiation of microbial function through sediment-hosted aquifers and enrichment of novel symbionts in the deep terrestrial subsurface.</title>
        <authorList>
            <person name="Probst A.J."/>
            <person name="Ladd B."/>
            <person name="Jarett J.K."/>
            <person name="Geller-Mcgrath D.E."/>
            <person name="Sieber C.M."/>
            <person name="Emerson J.B."/>
            <person name="Anantharaman K."/>
            <person name="Thomas B.C."/>
            <person name="Malmstrom R."/>
            <person name="Stieglmeier M."/>
            <person name="Klingl A."/>
            <person name="Woyke T."/>
            <person name="Ryan C.M."/>
            <person name="Banfield J.F."/>
        </authorList>
    </citation>
    <scope>NUCLEOTIDE SEQUENCE [LARGE SCALE GENOMIC DNA]</scope>
    <source>
        <strain evidence="10">CG10_big_fil_rev_8_21_14_0_10_50_16</strain>
    </source>
</reference>
<dbReference type="AlphaFoldDB" id="A0A2H0RM00"/>
<evidence type="ECO:0000313" key="10">
    <source>
        <dbReference type="EMBL" id="PIR47523.1"/>
    </source>
</evidence>
<dbReference type="EMBL" id="PCYM01000006">
    <property type="protein sequence ID" value="PIR47523.1"/>
    <property type="molecule type" value="Genomic_DNA"/>
</dbReference>
<feature type="short sequence motif" description="'HIGH' region" evidence="8">
    <location>
        <begin position="10"/>
        <end position="18"/>
    </location>
</feature>
<evidence type="ECO:0000256" key="7">
    <source>
        <dbReference type="ARBA" id="ARBA00049929"/>
    </source>
</evidence>
<proteinExistence type="inferred from homology"/>
<name>A0A2H0RM00_9BACT</name>
<dbReference type="GO" id="GO:0005829">
    <property type="term" value="C:cytosol"/>
    <property type="evidence" value="ECO:0007669"/>
    <property type="project" value="TreeGrafter"/>
</dbReference>
<evidence type="ECO:0000256" key="8">
    <source>
        <dbReference type="HAMAP-Rule" id="MF_00140"/>
    </source>
</evidence>
<comment type="subcellular location">
    <subcellularLocation>
        <location evidence="8">Cytoplasm</location>
    </subcellularLocation>
</comment>
<evidence type="ECO:0000313" key="11">
    <source>
        <dbReference type="Proteomes" id="UP000230084"/>
    </source>
</evidence>
<comment type="catalytic activity">
    <reaction evidence="7 8">
        <text>tRNA(Trp) + L-tryptophan + ATP = L-tryptophyl-tRNA(Trp) + AMP + diphosphate + H(+)</text>
        <dbReference type="Rhea" id="RHEA:24080"/>
        <dbReference type="Rhea" id="RHEA-COMP:9671"/>
        <dbReference type="Rhea" id="RHEA-COMP:9705"/>
        <dbReference type="ChEBI" id="CHEBI:15378"/>
        <dbReference type="ChEBI" id="CHEBI:30616"/>
        <dbReference type="ChEBI" id="CHEBI:33019"/>
        <dbReference type="ChEBI" id="CHEBI:57912"/>
        <dbReference type="ChEBI" id="CHEBI:78442"/>
        <dbReference type="ChEBI" id="CHEBI:78535"/>
        <dbReference type="ChEBI" id="CHEBI:456215"/>
        <dbReference type="EC" id="6.1.1.2"/>
    </reaction>
</comment>
<dbReference type="SUPFAM" id="SSF52374">
    <property type="entry name" value="Nucleotidylyl transferase"/>
    <property type="match status" value="1"/>
</dbReference>
<evidence type="ECO:0000256" key="9">
    <source>
        <dbReference type="RuleBase" id="RU363036"/>
    </source>
</evidence>
<accession>A0A2H0RM00</accession>
<feature type="binding site" evidence="8">
    <location>
        <position position="133"/>
    </location>
    <ligand>
        <name>L-tryptophan</name>
        <dbReference type="ChEBI" id="CHEBI:57912"/>
    </ligand>
</feature>
<dbReference type="Pfam" id="PF00579">
    <property type="entry name" value="tRNA-synt_1b"/>
    <property type="match status" value="1"/>
</dbReference>
<keyword evidence="3 8" id="KW-0547">Nucleotide-binding</keyword>
<comment type="caution">
    <text evidence="10">The sequence shown here is derived from an EMBL/GenBank/DDBJ whole genome shotgun (WGS) entry which is preliminary data.</text>
</comment>
<dbReference type="HAMAP" id="MF_00140_B">
    <property type="entry name" value="Trp_tRNA_synth_B"/>
    <property type="match status" value="1"/>
</dbReference>
<dbReference type="PRINTS" id="PR01039">
    <property type="entry name" value="TRNASYNTHTRP"/>
</dbReference>
<dbReference type="InterPro" id="IPR050203">
    <property type="entry name" value="Trp-tRNA_synthetase"/>
</dbReference>
<dbReference type="InterPro" id="IPR001412">
    <property type="entry name" value="aa-tRNA-synth_I_CS"/>
</dbReference>
<keyword evidence="8" id="KW-0963">Cytoplasm</keyword>
<keyword evidence="2 8" id="KW-0436">Ligase</keyword>
<gene>
    <name evidence="8 10" type="primary">trpS</name>
    <name evidence="10" type="ORF">COV06_03675</name>
</gene>
<feature type="binding site" evidence="8">
    <location>
        <begin position="9"/>
        <end position="11"/>
    </location>
    <ligand>
        <name>ATP</name>
        <dbReference type="ChEBI" id="CHEBI:30616"/>
    </ligand>
</feature>
<dbReference type="Gene3D" id="3.40.50.620">
    <property type="entry name" value="HUPs"/>
    <property type="match status" value="1"/>
</dbReference>
<feature type="short sequence motif" description="'KMSKS' region" evidence="8">
    <location>
        <begin position="193"/>
        <end position="197"/>
    </location>
</feature>
<dbReference type="InterPro" id="IPR024109">
    <property type="entry name" value="Trp-tRNA-ligase_bac-type"/>
</dbReference>
<dbReference type="NCBIfam" id="TIGR00233">
    <property type="entry name" value="trpS"/>
    <property type="match status" value="1"/>
</dbReference>
<comment type="similarity">
    <text evidence="1 8 9">Belongs to the class-I aminoacyl-tRNA synthetase family.</text>
</comment>
<dbReference type="InterPro" id="IPR014729">
    <property type="entry name" value="Rossmann-like_a/b/a_fold"/>
</dbReference>
<feature type="binding site" evidence="8">
    <location>
        <begin position="193"/>
        <end position="197"/>
    </location>
    <ligand>
        <name>ATP</name>
        <dbReference type="ChEBI" id="CHEBI:30616"/>
    </ligand>
</feature>
<keyword evidence="6 8" id="KW-0030">Aminoacyl-tRNA synthetase</keyword>
<dbReference type="CDD" id="cd00806">
    <property type="entry name" value="TrpRS_core"/>
    <property type="match status" value="1"/>
</dbReference>
<dbReference type="GO" id="GO:0006436">
    <property type="term" value="P:tryptophanyl-tRNA aminoacylation"/>
    <property type="evidence" value="ECO:0007669"/>
    <property type="project" value="UniProtKB-UniRule"/>
</dbReference>
<dbReference type="PROSITE" id="PS00178">
    <property type="entry name" value="AA_TRNA_LIGASE_I"/>
    <property type="match status" value="1"/>
</dbReference>
<evidence type="ECO:0000256" key="1">
    <source>
        <dbReference type="ARBA" id="ARBA00005594"/>
    </source>
</evidence>
<dbReference type="EC" id="6.1.1.2" evidence="8"/>
<dbReference type="PANTHER" id="PTHR43766:SF1">
    <property type="entry name" value="TRYPTOPHAN--TRNA LIGASE, MITOCHONDRIAL"/>
    <property type="match status" value="1"/>
</dbReference>
<keyword evidence="4 8" id="KW-0067">ATP-binding</keyword>
<evidence type="ECO:0000256" key="5">
    <source>
        <dbReference type="ARBA" id="ARBA00022917"/>
    </source>
</evidence>
<comment type="function">
    <text evidence="8">Catalyzes the attachment of tryptophan to tRNA(Trp).</text>
</comment>
<sequence>MTDFLTGIRPTNLLHIGNYFGSVKQLVDFQVNYNGVVMIVDYHAMDTESDPALLRKNILALAATYLAAGINVEQNILFQQSAVSEHTELAWIFSTLMRMSEIERMTQYKDKAIMQGENVPVALFTYPILMAADILLYDARMVPVGYDQKQHVELARTIAERFNRIYGETFHVPEVKLKEVGAKILGLDDPTKKMSKSANSEKNYISLMDSSDVIHKKIMSAVTDDKGAINYSDDQPGIKNLIDIYSLASDQTTEQILQAYQGKGYGDLKKDTAAALIGYLSPLQKRIGEYLADEAELIRVLDAGAARAREIAAAKMAIVRKKVGVSLK</sequence>
<evidence type="ECO:0000256" key="2">
    <source>
        <dbReference type="ARBA" id="ARBA00022598"/>
    </source>
</evidence>
<evidence type="ECO:0000256" key="4">
    <source>
        <dbReference type="ARBA" id="ARBA00022840"/>
    </source>
</evidence>
<dbReference type="Gene3D" id="1.10.240.10">
    <property type="entry name" value="Tyrosyl-Transfer RNA Synthetase"/>
    <property type="match status" value="1"/>
</dbReference>
<dbReference type="InterPro" id="IPR002305">
    <property type="entry name" value="aa-tRNA-synth_Ic"/>
</dbReference>
<dbReference type="InterPro" id="IPR002306">
    <property type="entry name" value="Trp-tRNA-ligase"/>
</dbReference>
<protein>
    <recommendedName>
        <fullName evidence="8">Tryptophan--tRNA ligase</fullName>
        <ecNumber evidence="8">6.1.1.2</ecNumber>
    </recommendedName>
    <alternativeName>
        <fullName evidence="8">Tryptophanyl-tRNA synthetase</fullName>
        <shortName evidence="8">TrpRS</shortName>
    </alternativeName>
</protein>
<feature type="binding site" evidence="8">
    <location>
        <begin position="145"/>
        <end position="147"/>
    </location>
    <ligand>
        <name>ATP</name>
        <dbReference type="ChEBI" id="CHEBI:30616"/>
    </ligand>
</feature>
<dbReference type="Proteomes" id="UP000230084">
    <property type="component" value="Unassembled WGS sequence"/>
</dbReference>
<feature type="binding site" evidence="8">
    <location>
        <position position="184"/>
    </location>
    <ligand>
        <name>ATP</name>
        <dbReference type="ChEBI" id="CHEBI:30616"/>
    </ligand>
</feature>